<keyword evidence="4" id="KW-1185">Reference proteome</keyword>
<dbReference type="EMBL" id="JACMSC010000008">
    <property type="protein sequence ID" value="KAG6510802.1"/>
    <property type="molecule type" value="Genomic_DNA"/>
</dbReference>
<accession>A0A8J5GQJ4</accession>
<evidence type="ECO:0000256" key="1">
    <source>
        <dbReference type="SAM" id="MobiDB-lite"/>
    </source>
</evidence>
<evidence type="ECO:0000259" key="2">
    <source>
        <dbReference type="Pfam" id="PF13837"/>
    </source>
</evidence>
<dbReference type="PANTHER" id="PTHR46327:SF3">
    <property type="entry name" value="TRANSCRIPTION FACTOR"/>
    <property type="match status" value="1"/>
</dbReference>
<comment type="caution">
    <text evidence="3">The sequence shown here is derived from an EMBL/GenBank/DDBJ whole genome shotgun (WGS) entry which is preliminary data.</text>
</comment>
<proteinExistence type="predicted"/>
<dbReference type="Proteomes" id="UP000734854">
    <property type="component" value="Unassembled WGS sequence"/>
</dbReference>
<evidence type="ECO:0000313" key="3">
    <source>
        <dbReference type="EMBL" id="KAG6510802.1"/>
    </source>
</evidence>
<gene>
    <name evidence="3" type="ORF">ZIOFF_028841</name>
</gene>
<dbReference type="InterPro" id="IPR044822">
    <property type="entry name" value="Myb_DNA-bind_4"/>
</dbReference>
<reference evidence="3 4" key="1">
    <citation type="submission" date="2020-08" db="EMBL/GenBank/DDBJ databases">
        <title>Plant Genome Project.</title>
        <authorList>
            <person name="Zhang R.-G."/>
        </authorList>
    </citation>
    <scope>NUCLEOTIDE SEQUENCE [LARGE SCALE GENOMIC DNA]</scope>
    <source>
        <tissue evidence="3">Rhizome</tissue>
    </source>
</reference>
<evidence type="ECO:0000313" key="4">
    <source>
        <dbReference type="Proteomes" id="UP000734854"/>
    </source>
</evidence>
<feature type="region of interest" description="Disordered" evidence="1">
    <location>
        <begin position="27"/>
        <end position="91"/>
    </location>
</feature>
<dbReference type="OrthoDB" id="641566at2759"/>
<dbReference type="AlphaFoldDB" id="A0A8J5GQJ4"/>
<sequence length="395" mass="44912">MKANLAGGSMIPGISYSVLGLQRNMNSHQESVIHQSKHGDLPMSDNHLQGSDHRVGASFMDHSKGQHNKASLSDDDELSFNDNAGEKGKKGGLPWHRVKWTDRMVRLLITAVSYIGEDSTSILQKKGKWKAISKVMEERVLYVSPQQCEDKFNDLNKRYKRLTDILGRGTSCKVVENPALLNHMNNLSEKMKENVRKILSSKHLFYEEMCSYHNCNRLNLPADPALQHSLQLALQSRDEGDRNADSDEEGDAEDHNAVHCDLSCFRKRMKLGLNREAAVSGAPSSLHSCGRSSLHSQGLTVDMNQVLPNGSKSTLVQQHWDNSCSLQLEEKRLQIQAGMLELEKQRYKWQRFVKKKDGELNRIRMGNERMKLENEHISLELRQKEIEMDLALKRT</sequence>
<organism evidence="3 4">
    <name type="scientific">Zingiber officinale</name>
    <name type="common">Ginger</name>
    <name type="synonym">Amomum zingiber</name>
    <dbReference type="NCBI Taxonomy" id="94328"/>
    <lineage>
        <taxon>Eukaryota</taxon>
        <taxon>Viridiplantae</taxon>
        <taxon>Streptophyta</taxon>
        <taxon>Embryophyta</taxon>
        <taxon>Tracheophyta</taxon>
        <taxon>Spermatophyta</taxon>
        <taxon>Magnoliopsida</taxon>
        <taxon>Liliopsida</taxon>
        <taxon>Zingiberales</taxon>
        <taxon>Zingiberaceae</taxon>
        <taxon>Zingiber</taxon>
    </lineage>
</organism>
<protein>
    <recommendedName>
        <fullName evidence="2">Myb/SANT-like DNA-binding domain-containing protein</fullName>
    </recommendedName>
</protein>
<dbReference type="Pfam" id="PF13837">
    <property type="entry name" value="Myb_DNA-bind_4"/>
    <property type="match status" value="1"/>
</dbReference>
<feature type="domain" description="Myb/SANT-like DNA-binding" evidence="2">
    <location>
        <begin position="97"/>
        <end position="176"/>
    </location>
</feature>
<name>A0A8J5GQJ4_ZINOF</name>
<dbReference type="PANTHER" id="PTHR46327">
    <property type="entry name" value="F16F4.11 PROTEIN-RELATED"/>
    <property type="match status" value="1"/>
</dbReference>